<keyword evidence="4" id="KW-1185">Reference proteome</keyword>
<proteinExistence type="predicted"/>
<dbReference type="OrthoDB" id="10563572at2759"/>
<feature type="region of interest" description="Disordered" evidence="1">
    <location>
        <begin position="210"/>
        <end position="229"/>
    </location>
</feature>
<keyword evidence="2" id="KW-0472">Membrane</keyword>
<dbReference type="Proteomes" id="UP000283634">
    <property type="component" value="Unassembled WGS sequence"/>
</dbReference>
<keyword evidence="2" id="KW-0812">Transmembrane</keyword>
<reference evidence="3 4" key="1">
    <citation type="journal article" date="2018" name="BMC Genomics">
        <title>Genomic comparison of Trypanosoma conorhini and Trypanosoma rangeli to Trypanosoma cruzi strains of high and low virulence.</title>
        <authorList>
            <person name="Bradwell K.R."/>
            <person name="Koparde V.N."/>
            <person name="Matveyev A.V."/>
            <person name="Serrano M.G."/>
            <person name="Alves J.M."/>
            <person name="Parikh H."/>
            <person name="Huang B."/>
            <person name="Lee V."/>
            <person name="Espinosa-Alvarez O."/>
            <person name="Ortiz P.A."/>
            <person name="Costa-Martins A.G."/>
            <person name="Teixeira M.M."/>
            <person name="Buck G.A."/>
        </authorList>
    </citation>
    <scope>NUCLEOTIDE SEQUENCE [LARGE SCALE GENOMIC DNA]</scope>
    <source>
        <strain evidence="3 4">AM80</strain>
    </source>
</reference>
<feature type="compositionally biased region" description="Low complexity" evidence="1">
    <location>
        <begin position="165"/>
        <end position="182"/>
    </location>
</feature>
<evidence type="ECO:0008006" key="5">
    <source>
        <dbReference type="Google" id="ProtNLM"/>
    </source>
</evidence>
<sequence length="259" mass="28760">MHERAPSIALSLLFSVAVSLTMVLVILCMKLNRRLTLERQRRRVQRRELLQLTQNMQEQEVWRREHLFRVVSILLSRGEVHRGIPLVMHLPGHGNRLVESNVRGLRSQLLRQMDGTLASIPNIVMRAQASDTLSPEALPGHDLRQLVVLWLTRQRASAETDAEHSSSSLSAPASSSTAETLPGPETVYGVCVPYLPRSCLDGDMMIDILDEGHNSDGNPRGSDGVVPGPHTQQLLSFEEVTPVHWIGEVSSTTSVTFIS</sequence>
<dbReference type="EMBL" id="MKGL01000575">
    <property type="protein sequence ID" value="RNE97324.1"/>
    <property type="molecule type" value="Genomic_DNA"/>
</dbReference>
<evidence type="ECO:0000313" key="4">
    <source>
        <dbReference type="Proteomes" id="UP000283634"/>
    </source>
</evidence>
<feature type="region of interest" description="Disordered" evidence="1">
    <location>
        <begin position="159"/>
        <end position="182"/>
    </location>
</feature>
<dbReference type="GeneID" id="40333336"/>
<comment type="caution">
    <text evidence="3">The sequence shown here is derived from an EMBL/GenBank/DDBJ whole genome shotgun (WGS) entry which is preliminary data.</text>
</comment>
<feature type="transmembrane region" description="Helical" evidence="2">
    <location>
        <begin position="12"/>
        <end position="32"/>
    </location>
</feature>
<keyword evidence="2" id="KW-1133">Transmembrane helix</keyword>
<evidence type="ECO:0000313" key="3">
    <source>
        <dbReference type="EMBL" id="RNE97324.1"/>
    </source>
</evidence>
<accession>A0A3R7M0Y6</accession>
<evidence type="ECO:0000256" key="2">
    <source>
        <dbReference type="SAM" id="Phobius"/>
    </source>
</evidence>
<organism evidence="3 4">
    <name type="scientific">Trypanosoma rangeli</name>
    <dbReference type="NCBI Taxonomy" id="5698"/>
    <lineage>
        <taxon>Eukaryota</taxon>
        <taxon>Discoba</taxon>
        <taxon>Euglenozoa</taxon>
        <taxon>Kinetoplastea</taxon>
        <taxon>Metakinetoplastina</taxon>
        <taxon>Trypanosomatida</taxon>
        <taxon>Trypanosomatidae</taxon>
        <taxon>Trypanosoma</taxon>
        <taxon>Herpetosoma</taxon>
    </lineage>
</organism>
<evidence type="ECO:0000256" key="1">
    <source>
        <dbReference type="SAM" id="MobiDB-lite"/>
    </source>
</evidence>
<protein>
    <recommendedName>
        <fullName evidence="5">Transmembrane protein</fullName>
    </recommendedName>
</protein>
<dbReference type="AlphaFoldDB" id="A0A3R7M0Y6"/>
<gene>
    <name evidence="3" type="ORF">TraAM80_09403</name>
</gene>
<name>A0A3R7M0Y6_TRYRA</name>
<dbReference type="RefSeq" id="XP_029234066.1">
    <property type="nucleotide sequence ID" value="XM_029386089.1"/>
</dbReference>